<name>A0AAV5MT78_9ROSI</name>
<accession>A0AAV5MT78</accession>
<keyword evidence="3" id="KW-1185">Reference proteome</keyword>
<feature type="region of interest" description="Disordered" evidence="1">
    <location>
        <begin position="15"/>
        <end position="61"/>
    </location>
</feature>
<feature type="compositionally biased region" description="Polar residues" evidence="1">
    <location>
        <begin position="15"/>
        <end position="32"/>
    </location>
</feature>
<sequence length="61" mass="7041">MLICQRNCRRSWLQTTFSNRSSSPAPTTPVSEQQDEREYSQIYQPATEVRCTRSSNDSAKL</sequence>
<comment type="caution">
    <text evidence="2">The sequence shown here is derived from an EMBL/GenBank/DDBJ whole genome shotgun (WGS) entry which is preliminary data.</text>
</comment>
<evidence type="ECO:0000313" key="3">
    <source>
        <dbReference type="Proteomes" id="UP001054252"/>
    </source>
</evidence>
<feature type="compositionally biased region" description="Polar residues" evidence="1">
    <location>
        <begin position="52"/>
        <end position="61"/>
    </location>
</feature>
<evidence type="ECO:0000256" key="1">
    <source>
        <dbReference type="SAM" id="MobiDB-lite"/>
    </source>
</evidence>
<organism evidence="2 3">
    <name type="scientific">Rubroshorea leprosula</name>
    <dbReference type="NCBI Taxonomy" id="152421"/>
    <lineage>
        <taxon>Eukaryota</taxon>
        <taxon>Viridiplantae</taxon>
        <taxon>Streptophyta</taxon>
        <taxon>Embryophyta</taxon>
        <taxon>Tracheophyta</taxon>
        <taxon>Spermatophyta</taxon>
        <taxon>Magnoliopsida</taxon>
        <taxon>eudicotyledons</taxon>
        <taxon>Gunneridae</taxon>
        <taxon>Pentapetalae</taxon>
        <taxon>rosids</taxon>
        <taxon>malvids</taxon>
        <taxon>Malvales</taxon>
        <taxon>Dipterocarpaceae</taxon>
        <taxon>Rubroshorea</taxon>
    </lineage>
</organism>
<proteinExistence type="predicted"/>
<dbReference type="AlphaFoldDB" id="A0AAV5MT78"/>
<evidence type="ECO:0000313" key="2">
    <source>
        <dbReference type="EMBL" id="GKV52304.1"/>
    </source>
</evidence>
<dbReference type="EMBL" id="BPVZ01000664">
    <property type="protein sequence ID" value="GKV52304.1"/>
    <property type="molecule type" value="Genomic_DNA"/>
</dbReference>
<reference evidence="2 3" key="1">
    <citation type="journal article" date="2021" name="Commun. Biol.">
        <title>The genome of Shorea leprosula (Dipterocarpaceae) highlights the ecological relevance of drought in aseasonal tropical rainforests.</title>
        <authorList>
            <person name="Ng K.K.S."/>
            <person name="Kobayashi M.J."/>
            <person name="Fawcett J.A."/>
            <person name="Hatakeyama M."/>
            <person name="Paape T."/>
            <person name="Ng C.H."/>
            <person name="Ang C.C."/>
            <person name="Tnah L.H."/>
            <person name="Lee C.T."/>
            <person name="Nishiyama T."/>
            <person name="Sese J."/>
            <person name="O'Brien M.J."/>
            <person name="Copetti D."/>
            <person name="Mohd Noor M.I."/>
            <person name="Ong R.C."/>
            <person name="Putra M."/>
            <person name="Sireger I.Z."/>
            <person name="Indrioko S."/>
            <person name="Kosugi Y."/>
            <person name="Izuno A."/>
            <person name="Isagi Y."/>
            <person name="Lee S.L."/>
            <person name="Shimizu K.K."/>
        </authorList>
    </citation>
    <scope>NUCLEOTIDE SEQUENCE [LARGE SCALE GENOMIC DNA]</scope>
    <source>
        <strain evidence="2">214</strain>
    </source>
</reference>
<dbReference type="Proteomes" id="UP001054252">
    <property type="component" value="Unassembled WGS sequence"/>
</dbReference>
<gene>
    <name evidence="2" type="ORF">SLEP1_g58893</name>
</gene>
<protein>
    <submittedName>
        <fullName evidence="2">Uncharacterized protein</fullName>
    </submittedName>
</protein>